<name>A0A7G8TC59_9FIRM</name>
<dbReference type="AlphaFoldDB" id="A0A7G8TC59"/>
<keyword evidence="2" id="KW-0813">Transport</keyword>
<sequence length="222" mass="24611">MSELTLEHVSYRYKNGERLALNDVSCTFEGGKLYAVVGPSGSGKTTLLSIMAGLDQPSSGKVLVDGEDLKMLDQDRYRRERTSMIFQAFQLFPLLTVLENVCYPMEMNNVPVAQAKKRAKELLTSVEIADEKQKRFPSNLSGGEQQRVAIARALASGAQIILADEPTGNLDVDNGKRVMDILRRLAHENAYCVIVVTHDLSIAEASDQVWRMSDGVFQEKTV</sequence>
<dbReference type="Gene3D" id="3.40.50.300">
    <property type="entry name" value="P-loop containing nucleotide triphosphate hydrolases"/>
    <property type="match status" value="1"/>
</dbReference>
<dbReference type="GO" id="GO:0022857">
    <property type="term" value="F:transmembrane transporter activity"/>
    <property type="evidence" value="ECO:0007669"/>
    <property type="project" value="TreeGrafter"/>
</dbReference>
<dbReference type="GO" id="GO:0016887">
    <property type="term" value="F:ATP hydrolysis activity"/>
    <property type="evidence" value="ECO:0007669"/>
    <property type="project" value="InterPro"/>
</dbReference>
<proteinExistence type="inferred from homology"/>
<dbReference type="InterPro" id="IPR003593">
    <property type="entry name" value="AAA+_ATPase"/>
</dbReference>
<gene>
    <name evidence="6" type="ORF">HCR03_02505</name>
</gene>
<keyword evidence="3" id="KW-0547">Nucleotide-binding</keyword>
<dbReference type="KEGG" id="cfem:HCR03_02505"/>
<dbReference type="InterPro" id="IPR017871">
    <property type="entry name" value="ABC_transporter-like_CS"/>
</dbReference>
<accession>A0A7G8TC59</accession>
<dbReference type="PROSITE" id="PS50893">
    <property type="entry name" value="ABC_TRANSPORTER_2"/>
    <property type="match status" value="1"/>
</dbReference>
<dbReference type="FunFam" id="3.40.50.300:FF:000056">
    <property type="entry name" value="Cell division ATP-binding protein FtsE"/>
    <property type="match status" value="1"/>
</dbReference>
<protein>
    <submittedName>
        <fullName evidence="6">ABC transporter ATP-binding protein</fullName>
    </submittedName>
</protein>
<feature type="domain" description="ABC transporter" evidence="5">
    <location>
        <begin position="4"/>
        <end position="222"/>
    </location>
</feature>
<dbReference type="PANTHER" id="PTHR24220:SF689">
    <property type="entry name" value="LIPOPROTEIN-RELEASING SYSTEM ATP-BINDING PROTEIN LOLD"/>
    <property type="match status" value="1"/>
</dbReference>
<evidence type="ECO:0000256" key="1">
    <source>
        <dbReference type="ARBA" id="ARBA00005417"/>
    </source>
</evidence>
<evidence type="ECO:0000313" key="7">
    <source>
        <dbReference type="Proteomes" id="UP000515909"/>
    </source>
</evidence>
<dbReference type="SMART" id="SM00382">
    <property type="entry name" value="AAA"/>
    <property type="match status" value="1"/>
</dbReference>
<dbReference type="Pfam" id="PF00005">
    <property type="entry name" value="ABC_tran"/>
    <property type="match status" value="1"/>
</dbReference>
<dbReference type="PROSITE" id="PS00211">
    <property type="entry name" value="ABC_TRANSPORTER_1"/>
    <property type="match status" value="1"/>
</dbReference>
<dbReference type="InterPro" id="IPR015854">
    <property type="entry name" value="ABC_transpr_LolD-like"/>
</dbReference>
<dbReference type="SUPFAM" id="SSF52540">
    <property type="entry name" value="P-loop containing nucleoside triphosphate hydrolases"/>
    <property type="match status" value="1"/>
</dbReference>
<dbReference type="PANTHER" id="PTHR24220">
    <property type="entry name" value="IMPORT ATP-BINDING PROTEIN"/>
    <property type="match status" value="1"/>
</dbReference>
<evidence type="ECO:0000313" key="6">
    <source>
        <dbReference type="EMBL" id="QNK41200.1"/>
    </source>
</evidence>
<dbReference type="Proteomes" id="UP000515909">
    <property type="component" value="Chromosome"/>
</dbReference>
<dbReference type="InterPro" id="IPR027417">
    <property type="entry name" value="P-loop_NTPase"/>
</dbReference>
<evidence type="ECO:0000256" key="3">
    <source>
        <dbReference type="ARBA" id="ARBA00022741"/>
    </source>
</evidence>
<dbReference type="GO" id="GO:0005524">
    <property type="term" value="F:ATP binding"/>
    <property type="evidence" value="ECO:0007669"/>
    <property type="project" value="UniProtKB-KW"/>
</dbReference>
<keyword evidence="4 6" id="KW-0067">ATP-binding</keyword>
<evidence type="ECO:0000256" key="4">
    <source>
        <dbReference type="ARBA" id="ARBA00022840"/>
    </source>
</evidence>
<organism evidence="6 7">
    <name type="scientific">Caproicibacter fermentans</name>
    <dbReference type="NCBI Taxonomy" id="2576756"/>
    <lineage>
        <taxon>Bacteria</taxon>
        <taxon>Bacillati</taxon>
        <taxon>Bacillota</taxon>
        <taxon>Clostridia</taxon>
        <taxon>Eubacteriales</taxon>
        <taxon>Acutalibacteraceae</taxon>
        <taxon>Caproicibacter</taxon>
    </lineage>
</organism>
<dbReference type="InterPro" id="IPR017911">
    <property type="entry name" value="MacB-like_ATP-bd"/>
</dbReference>
<dbReference type="GO" id="GO:0005886">
    <property type="term" value="C:plasma membrane"/>
    <property type="evidence" value="ECO:0007669"/>
    <property type="project" value="TreeGrafter"/>
</dbReference>
<evidence type="ECO:0000259" key="5">
    <source>
        <dbReference type="PROSITE" id="PS50893"/>
    </source>
</evidence>
<evidence type="ECO:0000256" key="2">
    <source>
        <dbReference type="ARBA" id="ARBA00022448"/>
    </source>
</evidence>
<dbReference type="CDD" id="cd03255">
    <property type="entry name" value="ABC_MJ0796_LolCDE_FtsE"/>
    <property type="match status" value="1"/>
</dbReference>
<reference evidence="6 7" key="1">
    <citation type="submission" date="2020-08" db="EMBL/GenBank/DDBJ databases">
        <title>The isolate Caproiciproducens sp. 7D4C2 produces n-caproate at mildly acidic conditions from hexoses: genome and rBOX comparison with related strains and chain-elongating bacteria.</title>
        <authorList>
            <person name="Esquivel-Elizondo S."/>
            <person name="Bagci C."/>
            <person name="Temovska M."/>
            <person name="Jeon B.S."/>
            <person name="Bessarab I."/>
            <person name="Williams R.B.H."/>
            <person name="Huson D.H."/>
            <person name="Angenent L.T."/>
        </authorList>
    </citation>
    <scope>NUCLEOTIDE SEQUENCE [LARGE SCALE GENOMIC DNA]</scope>
    <source>
        <strain evidence="6 7">7D4C2</strain>
    </source>
</reference>
<dbReference type="InterPro" id="IPR003439">
    <property type="entry name" value="ABC_transporter-like_ATP-bd"/>
</dbReference>
<dbReference type="RefSeq" id="WP_187036540.1">
    <property type="nucleotide sequence ID" value="NZ_CP060286.1"/>
</dbReference>
<dbReference type="EMBL" id="CP060286">
    <property type="protein sequence ID" value="QNK41200.1"/>
    <property type="molecule type" value="Genomic_DNA"/>
</dbReference>
<comment type="similarity">
    <text evidence="1">Belongs to the ABC transporter superfamily.</text>
</comment>